<feature type="chain" id="PRO_5026655823" evidence="1">
    <location>
        <begin position="22"/>
        <end position="98"/>
    </location>
</feature>
<evidence type="ECO:0000313" key="2">
    <source>
        <dbReference type="EMBL" id="NOV51833.1"/>
    </source>
</evidence>
<reference evidence="2" key="1">
    <citation type="submission" date="2020-03" db="EMBL/GenBank/DDBJ databases">
        <title>Transcriptomic Profiling of the Digestive Tract of the Rat Flea, Xenopsylla cheopis, Following Blood Feeding and Infection with Yersinia pestis.</title>
        <authorList>
            <person name="Bland D.M."/>
            <person name="Martens C.A."/>
            <person name="Virtaneva K."/>
            <person name="Kanakabandi K."/>
            <person name="Long D."/>
            <person name="Rosenke R."/>
            <person name="Saturday G.A."/>
            <person name="Hoyt F.H."/>
            <person name="Bruno D.P."/>
            <person name="Ribeiro J.M.C."/>
            <person name="Hinnebusch J."/>
        </authorList>
    </citation>
    <scope>NUCLEOTIDE SEQUENCE</scope>
</reference>
<accession>A0A6M2E0F7</accession>
<organism evidence="2">
    <name type="scientific">Xenopsylla cheopis</name>
    <name type="common">Oriental rat flea</name>
    <name type="synonym">Pulex cheopis</name>
    <dbReference type="NCBI Taxonomy" id="163159"/>
    <lineage>
        <taxon>Eukaryota</taxon>
        <taxon>Metazoa</taxon>
        <taxon>Ecdysozoa</taxon>
        <taxon>Arthropoda</taxon>
        <taxon>Hexapoda</taxon>
        <taxon>Insecta</taxon>
        <taxon>Pterygota</taxon>
        <taxon>Neoptera</taxon>
        <taxon>Endopterygota</taxon>
        <taxon>Siphonaptera</taxon>
        <taxon>Pulicidae</taxon>
        <taxon>Xenopsyllinae</taxon>
        <taxon>Xenopsylla</taxon>
    </lineage>
</organism>
<name>A0A6M2E0F7_XENCH</name>
<keyword evidence="1" id="KW-0732">Signal</keyword>
<dbReference type="AlphaFoldDB" id="A0A6M2E0F7"/>
<sequence>MLRLSPVVLFIALFMANSTSPKILSQLSIPSVNFASSTSSVNFRYTNASFTSYVLLSFTSNSDRMLCISSSTTDNLRHRLGQFETSIPIFSHTSTSTP</sequence>
<proteinExistence type="predicted"/>
<dbReference type="EMBL" id="GIIL01008107">
    <property type="protein sequence ID" value="NOV51833.1"/>
    <property type="molecule type" value="Transcribed_RNA"/>
</dbReference>
<feature type="signal peptide" evidence="1">
    <location>
        <begin position="1"/>
        <end position="21"/>
    </location>
</feature>
<evidence type="ECO:0000256" key="1">
    <source>
        <dbReference type="SAM" id="SignalP"/>
    </source>
</evidence>
<protein>
    <submittedName>
        <fullName evidence="2">Putative secreted protein</fullName>
    </submittedName>
</protein>